<proteinExistence type="predicted"/>
<dbReference type="KEGG" id="ttu:TERTU_2906"/>
<evidence type="ECO:0000313" key="1">
    <source>
        <dbReference type="EMBL" id="ACR11066.1"/>
    </source>
</evidence>
<dbReference type="Proteomes" id="UP000009080">
    <property type="component" value="Chromosome"/>
</dbReference>
<dbReference type="AlphaFoldDB" id="C5BNB9"/>
<gene>
    <name evidence="1" type="ordered locus">TERTU_2906</name>
</gene>
<dbReference type="HOGENOM" id="CLU_2977751_0_0_6"/>
<name>C5BNB9_TERTT</name>
<reference evidence="1 2" key="1">
    <citation type="journal article" date="2009" name="PLoS ONE">
        <title>The complete genome of Teredinibacter turnerae T7901: an intracellular endosymbiont of marine wood-boring bivalves (shipworms).</title>
        <authorList>
            <person name="Yang J.C."/>
            <person name="Madupu R."/>
            <person name="Durkin A.S."/>
            <person name="Ekborg N.A."/>
            <person name="Pedamallu C.S."/>
            <person name="Hostetler J.B."/>
            <person name="Radune D."/>
            <person name="Toms B.S."/>
            <person name="Henrissat B."/>
            <person name="Coutinho P.M."/>
            <person name="Schwarz S."/>
            <person name="Field L."/>
            <person name="Trindade-Silva A.E."/>
            <person name="Soares C.A.G."/>
            <person name="Elshahawi S."/>
            <person name="Hanora A."/>
            <person name="Schmidt E.W."/>
            <person name="Haygood M.G."/>
            <person name="Posfai J."/>
            <person name="Benner J."/>
            <person name="Madinger C."/>
            <person name="Nove J."/>
            <person name="Anton B."/>
            <person name="Chaudhary K."/>
            <person name="Foster J."/>
            <person name="Holman A."/>
            <person name="Kumar S."/>
            <person name="Lessard P.A."/>
            <person name="Luyten Y.A."/>
            <person name="Slatko B."/>
            <person name="Wood N."/>
            <person name="Wu B."/>
            <person name="Teplitski M."/>
            <person name="Mougous J.D."/>
            <person name="Ward N."/>
            <person name="Eisen J.A."/>
            <person name="Badger J.H."/>
            <person name="Distel D.L."/>
        </authorList>
    </citation>
    <scope>NUCLEOTIDE SEQUENCE [LARGE SCALE GENOMIC DNA]</scope>
    <source>
        <strain evidence="2">ATCC 39867 / T7901</strain>
    </source>
</reference>
<protein>
    <submittedName>
        <fullName evidence="1">Uncharacterized protein</fullName>
    </submittedName>
</protein>
<accession>C5BNB9</accession>
<keyword evidence="2" id="KW-1185">Reference proteome</keyword>
<dbReference type="STRING" id="377629.TERTU_2906"/>
<evidence type="ECO:0000313" key="2">
    <source>
        <dbReference type="Proteomes" id="UP000009080"/>
    </source>
</evidence>
<organism evidence="1 2">
    <name type="scientific">Teredinibacter turnerae (strain ATCC 39867 / T7901)</name>
    <dbReference type="NCBI Taxonomy" id="377629"/>
    <lineage>
        <taxon>Bacteria</taxon>
        <taxon>Pseudomonadati</taxon>
        <taxon>Pseudomonadota</taxon>
        <taxon>Gammaproteobacteria</taxon>
        <taxon>Cellvibrionales</taxon>
        <taxon>Cellvibrionaceae</taxon>
        <taxon>Teredinibacter</taxon>
    </lineage>
</organism>
<sequence length="58" mass="6501">MPFYRTLPYRTLPYRTALPALQTIDTLTGFPVAPANLEISNLDLSNIVDMSFPCNIRG</sequence>
<dbReference type="EMBL" id="CP001614">
    <property type="protein sequence ID" value="ACR11066.1"/>
    <property type="molecule type" value="Genomic_DNA"/>
</dbReference>